<dbReference type="InterPro" id="IPR020845">
    <property type="entry name" value="AMP-binding_CS"/>
</dbReference>
<evidence type="ECO:0000259" key="2">
    <source>
        <dbReference type="Pfam" id="PF13193"/>
    </source>
</evidence>
<organism evidence="3 4">
    <name type="scientific">Conexibacter stalactiti</name>
    <dbReference type="NCBI Taxonomy" id="1940611"/>
    <lineage>
        <taxon>Bacteria</taxon>
        <taxon>Bacillati</taxon>
        <taxon>Actinomycetota</taxon>
        <taxon>Thermoleophilia</taxon>
        <taxon>Solirubrobacterales</taxon>
        <taxon>Conexibacteraceae</taxon>
        <taxon>Conexibacter</taxon>
    </lineage>
</organism>
<dbReference type="InterPro" id="IPR042099">
    <property type="entry name" value="ANL_N_sf"/>
</dbReference>
<dbReference type="PROSITE" id="PS00455">
    <property type="entry name" value="AMP_BINDING"/>
    <property type="match status" value="1"/>
</dbReference>
<evidence type="ECO:0000313" key="4">
    <source>
        <dbReference type="Proteomes" id="UP001284601"/>
    </source>
</evidence>
<feature type="domain" description="AMP-dependent synthetase/ligase" evidence="1">
    <location>
        <begin position="44"/>
        <end position="396"/>
    </location>
</feature>
<dbReference type="PANTHER" id="PTHR43767:SF1">
    <property type="entry name" value="NONRIBOSOMAL PEPTIDE SYNTHASE PES1 (EUROFUNG)-RELATED"/>
    <property type="match status" value="1"/>
</dbReference>
<comment type="caution">
    <text evidence="3">The sequence shown here is derived from an EMBL/GenBank/DDBJ whole genome shotgun (WGS) entry which is preliminary data.</text>
</comment>
<dbReference type="InterPro" id="IPR000873">
    <property type="entry name" value="AMP-dep_synth/lig_dom"/>
</dbReference>
<dbReference type="Proteomes" id="UP001284601">
    <property type="component" value="Unassembled WGS sequence"/>
</dbReference>
<accession>A0ABU4HNN3</accession>
<evidence type="ECO:0000259" key="1">
    <source>
        <dbReference type="Pfam" id="PF00501"/>
    </source>
</evidence>
<dbReference type="InterPro" id="IPR025110">
    <property type="entry name" value="AMP-bd_C"/>
</dbReference>
<gene>
    <name evidence="3" type="ORF">R7226_11235</name>
</gene>
<reference evidence="4" key="1">
    <citation type="submission" date="2023-07" db="EMBL/GenBank/DDBJ databases">
        <title>Conexibacter stalactiti sp. nov., isolated from stalactites in a lava cave and emended description of the genus Conexibacter.</title>
        <authorList>
            <person name="Lee S.D."/>
        </authorList>
    </citation>
    <scope>NUCLEOTIDE SEQUENCE [LARGE SCALE GENOMIC DNA]</scope>
    <source>
        <strain evidence="4">KCTC 39840</strain>
    </source>
</reference>
<dbReference type="Gene3D" id="3.30.300.30">
    <property type="match status" value="1"/>
</dbReference>
<sequence length="537" mass="56590">MNVGDIGRGAKALADAGILTPRLGELAQRVKALRAYGPGPAAGFAAAARMRPRQPYIHDEQGTLTFGEVDRRTDAIAQALRAAGIGPGDGVGLLCRNGRAFVEGLLACAKLGATILFLNTDFAGPQLLDTLEREQGVALISDEEFDRLLPDGALPGRRFVGYGEGAPGRPTLEQLAAGAATPLPAPPQTAKLVILTSGTTGTPKGAARTGAPLTAVAGILDRLPFRAGQVHHIAAPLFHGWGLLHFTLGLALPTTIVLRRRFDPEELLRVIEAHDVDAVAMVPTMMQRVLALEPDVRARYSHASLSALPLSGSAIPGDLATRAMDAFGDVVYNFYGSTETGWATIATPADLRAAPGTAGTPPMGTELRLLGDDDRPVPAGQTGRIFVSSQLRMDGYTDPGLRKAIVDGLMSTGDVGHLDGGGRLFVDGRDDDMIVSGGENVFPREVEDLLSAHPEVHEAAVIGVADDEFGQRLMAFVVLAPAAAIDGDGLREHVRAHLARYKVPREVVLLEELPRNPTGKVLKRELAARARGEETAG</sequence>
<dbReference type="Gene3D" id="3.40.50.12780">
    <property type="entry name" value="N-terminal domain of ligase-like"/>
    <property type="match status" value="1"/>
</dbReference>
<dbReference type="RefSeq" id="WP_318597248.1">
    <property type="nucleotide sequence ID" value="NZ_JAWSTH010000024.1"/>
</dbReference>
<dbReference type="EMBL" id="JAWSTH010000024">
    <property type="protein sequence ID" value="MDW5594916.1"/>
    <property type="molecule type" value="Genomic_DNA"/>
</dbReference>
<evidence type="ECO:0000313" key="3">
    <source>
        <dbReference type="EMBL" id="MDW5594916.1"/>
    </source>
</evidence>
<protein>
    <submittedName>
        <fullName evidence="3">AMP-binding protein</fullName>
    </submittedName>
</protein>
<dbReference type="InterPro" id="IPR045851">
    <property type="entry name" value="AMP-bd_C_sf"/>
</dbReference>
<dbReference type="InterPro" id="IPR050237">
    <property type="entry name" value="ATP-dep_AMP-bd_enzyme"/>
</dbReference>
<dbReference type="Pfam" id="PF00501">
    <property type="entry name" value="AMP-binding"/>
    <property type="match status" value="1"/>
</dbReference>
<proteinExistence type="predicted"/>
<keyword evidence="4" id="KW-1185">Reference proteome</keyword>
<name>A0ABU4HNN3_9ACTN</name>
<dbReference type="PANTHER" id="PTHR43767">
    <property type="entry name" value="LONG-CHAIN-FATTY-ACID--COA LIGASE"/>
    <property type="match status" value="1"/>
</dbReference>
<dbReference type="SUPFAM" id="SSF56801">
    <property type="entry name" value="Acetyl-CoA synthetase-like"/>
    <property type="match status" value="1"/>
</dbReference>
<dbReference type="Pfam" id="PF13193">
    <property type="entry name" value="AMP-binding_C"/>
    <property type="match status" value="1"/>
</dbReference>
<feature type="domain" description="AMP-binding enzyme C-terminal" evidence="2">
    <location>
        <begin position="445"/>
        <end position="520"/>
    </location>
</feature>